<proteinExistence type="inferred from homology"/>
<dbReference type="RefSeq" id="WP_089372930.1">
    <property type="nucleotide sequence ID" value="NZ_BMEP01000005.1"/>
</dbReference>
<dbReference type="CDD" id="cd00306">
    <property type="entry name" value="Peptidases_S8_S53"/>
    <property type="match status" value="1"/>
</dbReference>
<name>A0A239BQH9_9FLAO</name>
<dbReference type="PROSITE" id="PS51257">
    <property type="entry name" value="PROKAR_LIPOPROTEIN"/>
    <property type="match status" value="1"/>
</dbReference>
<evidence type="ECO:0000313" key="8">
    <source>
        <dbReference type="Proteomes" id="UP000198379"/>
    </source>
</evidence>
<keyword evidence="2 5" id="KW-0645">Protease</keyword>
<dbReference type="AlphaFoldDB" id="A0A239BQH9"/>
<dbReference type="InterPro" id="IPR036852">
    <property type="entry name" value="Peptidase_S8/S53_dom_sf"/>
</dbReference>
<protein>
    <submittedName>
        <fullName evidence="7">Subtilase family protein</fullName>
    </submittedName>
</protein>
<feature type="active site" description="Charge relay system" evidence="5">
    <location>
        <position position="233"/>
    </location>
</feature>
<dbReference type="GO" id="GO:0004252">
    <property type="term" value="F:serine-type endopeptidase activity"/>
    <property type="evidence" value="ECO:0007669"/>
    <property type="project" value="UniProtKB-UniRule"/>
</dbReference>
<organism evidence="7 8">
    <name type="scientific">Dokdonia pacifica</name>
    <dbReference type="NCBI Taxonomy" id="1627892"/>
    <lineage>
        <taxon>Bacteria</taxon>
        <taxon>Pseudomonadati</taxon>
        <taxon>Bacteroidota</taxon>
        <taxon>Flavobacteriia</taxon>
        <taxon>Flavobacteriales</taxon>
        <taxon>Flavobacteriaceae</taxon>
        <taxon>Dokdonia</taxon>
    </lineage>
</organism>
<evidence type="ECO:0000256" key="2">
    <source>
        <dbReference type="ARBA" id="ARBA00022670"/>
    </source>
</evidence>
<dbReference type="PANTHER" id="PTHR43806:SF11">
    <property type="entry name" value="CEREVISIN-RELATED"/>
    <property type="match status" value="1"/>
</dbReference>
<gene>
    <name evidence="7" type="ORF">SAMN06265376_106333</name>
</gene>
<dbReference type="PANTHER" id="PTHR43806">
    <property type="entry name" value="PEPTIDASE S8"/>
    <property type="match status" value="1"/>
</dbReference>
<dbReference type="InterPro" id="IPR000209">
    <property type="entry name" value="Peptidase_S8/S53_dom"/>
</dbReference>
<accession>A0A239BQH9</accession>
<feature type="active site" description="Charge relay system" evidence="5">
    <location>
        <position position="287"/>
    </location>
</feature>
<dbReference type="PROSITE" id="PS51892">
    <property type="entry name" value="SUBTILASE"/>
    <property type="match status" value="1"/>
</dbReference>
<feature type="active site" description="Charge relay system" evidence="5">
    <location>
        <position position="459"/>
    </location>
</feature>
<dbReference type="SUPFAM" id="SSF52743">
    <property type="entry name" value="Subtilisin-like"/>
    <property type="match status" value="1"/>
</dbReference>
<dbReference type="OrthoDB" id="9798386at2"/>
<feature type="domain" description="Peptidase S8/S53" evidence="6">
    <location>
        <begin position="224"/>
        <end position="505"/>
    </location>
</feature>
<dbReference type="PROSITE" id="PS00136">
    <property type="entry name" value="SUBTILASE_ASP"/>
    <property type="match status" value="1"/>
</dbReference>
<evidence type="ECO:0000259" key="6">
    <source>
        <dbReference type="Pfam" id="PF00082"/>
    </source>
</evidence>
<dbReference type="InterPro" id="IPR015500">
    <property type="entry name" value="Peptidase_S8_subtilisin-rel"/>
</dbReference>
<keyword evidence="4 5" id="KW-0720">Serine protease</keyword>
<evidence type="ECO:0000256" key="1">
    <source>
        <dbReference type="ARBA" id="ARBA00011073"/>
    </source>
</evidence>
<reference evidence="7 8" key="1">
    <citation type="submission" date="2017-06" db="EMBL/GenBank/DDBJ databases">
        <authorList>
            <person name="Kim H.J."/>
            <person name="Triplett B.A."/>
        </authorList>
    </citation>
    <scope>NUCLEOTIDE SEQUENCE [LARGE SCALE GENOMIC DNA]</scope>
    <source>
        <strain evidence="7 8">DSM 25597</strain>
    </source>
</reference>
<dbReference type="Pfam" id="PF00082">
    <property type="entry name" value="Peptidase_S8"/>
    <property type="match status" value="1"/>
</dbReference>
<keyword evidence="3 5" id="KW-0378">Hydrolase</keyword>
<dbReference type="Gene3D" id="3.40.50.200">
    <property type="entry name" value="Peptidase S8/S53 domain"/>
    <property type="match status" value="1"/>
</dbReference>
<keyword evidence="8" id="KW-1185">Reference proteome</keyword>
<comment type="similarity">
    <text evidence="1 5">Belongs to the peptidase S8 family.</text>
</comment>
<dbReference type="InterPro" id="IPR023827">
    <property type="entry name" value="Peptidase_S8_Asp-AS"/>
</dbReference>
<dbReference type="InterPro" id="IPR050131">
    <property type="entry name" value="Peptidase_S8_subtilisin-like"/>
</dbReference>
<dbReference type="GO" id="GO:0006508">
    <property type="term" value="P:proteolysis"/>
    <property type="evidence" value="ECO:0007669"/>
    <property type="project" value="UniProtKB-KW"/>
</dbReference>
<evidence type="ECO:0000256" key="3">
    <source>
        <dbReference type="ARBA" id="ARBA00022801"/>
    </source>
</evidence>
<evidence type="ECO:0000256" key="5">
    <source>
        <dbReference type="PROSITE-ProRule" id="PRU01240"/>
    </source>
</evidence>
<evidence type="ECO:0000256" key="4">
    <source>
        <dbReference type="ARBA" id="ARBA00022825"/>
    </source>
</evidence>
<evidence type="ECO:0000313" key="7">
    <source>
        <dbReference type="EMBL" id="SNS09631.1"/>
    </source>
</evidence>
<dbReference type="Proteomes" id="UP000198379">
    <property type="component" value="Unassembled WGS sequence"/>
</dbReference>
<dbReference type="PRINTS" id="PR00723">
    <property type="entry name" value="SUBTILISIN"/>
</dbReference>
<sequence length="514" mass="55719">MKKTLAIAAGISLLVLASCSRDEDVIAPITEENVILIEQESDEFLTIEEVNTIINNQLLERGVFSWDEVPANVLWSAAVHGNELITVGYGNKGESFREGKSSRLEGIQNDILLTVAASEEQTRSDLKYISDDVLNVIDIHVTSLETIRNLKAMSNIRYLEPNGYSYFTAKPDVTVSQQERSSSGCGMSGSTLNTNDYRTIAPGSLVSWTLDNHNVTQAWSQSTGAGVTIAVIDTGISPNQPLLSPGSSGFGDGYSINNRTVEKYGTYIDSPWWWSNNLDGPDDKCGHGTSMISAATAPRNNDNKPVGVAYNANLVSYRGTADVLLNDYHERKGVSNALRALGDRNDVKIISMSIGYLWTIGNVRDAVRYAHNKGKLIFAAGGTSTVVTNSYPVIFPASMPEAIAVTGVTDAANYKRCDTCHDGPQIEFTIIMERDNDRNRTAAVLGFYGGDNDYVGGSSVATATTAGIAALVWGKYPNWSRAQVLNRMRQSSELYGNPSNNFGYGNIDANQAVQ</sequence>
<dbReference type="EMBL" id="FZNY01000006">
    <property type="protein sequence ID" value="SNS09631.1"/>
    <property type="molecule type" value="Genomic_DNA"/>
</dbReference>